<dbReference type="SUPFAM" id="SSF81321">
    <property type="entry name" value="Family A G protein-coupled receptor-like"/>
    <property type="match status" value="1"/>
</dbReference>
<dbReference type="SMART" id="SM00132">
    <property type="entry name" value="LIM"/>
    <property type="match status" value="3"/>
</dbReference>
<dbReference type="InterPro" id="IPR017452">
    <property type="entry name" value="GPCR_Rhodpsn_7TM"/>
</dbReference>
<keyword evidence="5" id="KW-1003">Cell membrane</keyword>
<evidence type="ECO:0000313" key="32">
    <source>
        <dbReference type="Proteomes" id="UP001166674"/>
    </source>
</evidence>
<dbReference type="InterPro" id="IPR001781">
    <property type="entry name" value="Znf_LIM"/>
</dbReference>
<comment type="subcellular location">
    <subcellularLocation>
        <location evidence="4">Cell membrane</location>
        <topology evidence="4">Multi-pass membrane protein</topology>
    </subcellularLocation>
    <subcellularLocation>
        <location evidence="2">Cell projection</location>
        <location evidence="2">Dendrite</location>
    </subcellularLocation>
    <subcellularLocation>
        <location evidence="1">Cytoplasm</location>
        <location evidence="1">Myofibril</location>
        <location evidence="1">Sarcomere</location>
        <location evidence="1">Z line</location>
    </subcellularLocation>
    <subcellularLocation>
        <location evidence="26">Membrane</location>
        <topology evidence="26">Multi-pass membrane protein</topology>
    </subcellularLocation>
    <subcellularLocation>
        <location evidence="3">Perikaryon</location>
    </subcellularLocation>
</comment>
<dbReference type="GO" id="GO:0030018">
    <property type="term" value="C:Z disc"/>
    <property type="evidence" value="ECO:0007669"/>
    <property type="project" value="UniProtKB-SubCell"/>
</dbReference>
<keyword evidence="12 25" id="KW-0862">Zinc</keyword>
<keyword evidence="18 26" id="KW-0472">Membrane</keyword>
<dbReference type="GO" id="GO:0031941">
    <property type="term" value="C:filamentous actin"/>
    <property type="evidence" value="ECO:0007669"/>
    <property type="project" value="TreeGrafter"/>
</dbReference>
<accession>A0AA41T1T4</accession>
<dbReference type="Pfam" id="PF00412">
    <property type="entry name" value="LIM"/>
    <property type="match status" value="3"/>
</dbReference>
<evidence type="ECO:0000256" key="2">
    <source>
        <dbReference type="ARBA" id="ARBA00004279"/>
    </source>
</evidence>
<evidence type="ECO:0000256" key="19">
    <source>
        <dbReference type="ARBA" id="ARBA00023157"/>
    </source>
</evidence>
<dbReference type="GO" id="GO:0043204">
    <property type="term" value="C:perikaryon"/>
    <property type="evidence" value="ECO:0007669"/>
    <property type="project" value="UniProtKB-SubCell"/>
</dbReference>
<feature type="domain" description="LIM zinc-binding" evidence="28">
    <location>
        <begin position="1123"/>
        <end position="1182"/>
    </location>
</feature>
<dbReference type="InterPro" id="IPR031847">
    <property type="entry name" value="PDLI1-4/Zasp-like_mid"/>
</dbReference>
<evidence type="ECO:0000256" key="27">
    <source>
        <dbReference type="SAM" id="MobiDB-lite"/>
    </source>
</evidence>
<dbReference type="Pfam" id="PF15936">
    <property type="entry name" value="DUF4749"/>
    <property type="match status" value="1"/>
</dbReference>
<comment type="caution">
    <text evidence="31">The sequence shown here is derived from an EMBL/GenBank/DDBJ whole genome shotgun (WGS) entry which is preliminary data.</text>
</comment>
<proteinExistence type="inferred from homology"/>
<feature type="transmembrane region" description="Helical" evidence="26">
    <location>
        <begin position="193"/>
        <end position="219"/>
    </location>
</feature>
<dbReference type="GO" id="GO:0009881">
    <property type="term" value="F:photoreceptor activity"/>
    <property type="evidence" value="ECO:0007669"/>
    <property type="project" value="UniProtKB-KW"/>
</dbReference>
<dbReference type="PROSITE" id="PS50023">
    <property type="entry name" value="LIM_DOMAIN_2"/>
    <property type="match status" value="3"/>
</dbReference>
<keyword evidence="13 26" id="KW-0681">Retinal protein</keyword>
<dbReference type="GO" id="GO:0007601">
    <property type="term" value="P:visual perception"/>
    <property type="evidence" value="ECO:0007669"/>
    <property type="project" value="InterPro"/>
</dbReference>
<keyword evidence="10 25" id="KW-0479">Metal-binding</keyword>
<dbReference type="GO" id="GO:0004930">
    <property type="term" value="F:G protein-coupled receptor activity"/>
    <property type="evidence" value="ECO:0007669"/>
    <property type="project" value="UniProtKB-KW"/>
</dbReference>
<dbReference type="GO" id="GO:0005912">
    <property type="term" value="C:adherens junction"/>
    <property type="evidence" value="ECO:0007669"/>
    <property type="project" value="TreeGrafter"/>
</dbReference>
<keyword evidence="17 26" id="KW-0297">G-protein coupled receptor</keyword>
<dbReference type="Gene3D" id="2.10.110.10">
    <property type="entry name" value="Cysteine Rich Protein"/>
    <property type="match status" value="3"/>
</dbReference>
<dbReference type="GO" id="GO:0007602">
    <property type="term" value="P:phototransduction"/>
    <property type="evidence" value="ECO:0007669"/>
    <property type="project" value="UniProtKB-KW"/>
</dbReference>
<feature type="domain" description="LIM zinc-binding" evidence="28">
    <location>
        <begin position="1064"/>
        <end position="1122"/>
    </location>
</feature>
<evidence type="ECO:0000256" key="6">
    <source>
        <dbReference type="ARBA" id="ARBA00022490"/>
    </source>
</evidence>
<keyword evidence="9 26" id="KW-0812">Transmembrane</keyword>
<dbReference type="CDD" id="cd09454">
    <property type="entry name" value="LIM1_ZASP_Cypher"/>
    <property type="match status" value="1"/>
</dbReference>
<dbReference type="GO" id="GO:0005886">
    <property type="term" value="C:plasma membrane"/>
    <property type="evidence" value="ECO:0007669"/>
    <property type="project" value="UniProtKB-SubCell"/>
</dbReference>
<dbReference type="GO" id="GO:0030036">
    <property type="term" value="P:actin cytoskeleton organization"/>
    <property type="evidence" value="ECO:0007669"/>
    <property type="project" value="TreeGrafter"/>
</dbReference>
<evidence type="ECO:0000256" key="10">
    <source>
        <dbReference type="ARBA" id="ARBA00022723"/>
    </source>
</evidence>
<dbReference type="GO" id="GO:0061061">
    <property type="term" value="P:muscle structure development"/>
    <property type="evidence" value="ECO:0007669"/>
    <property type="project" value="TreeGrafter"/>
</dbReference>
<evidence type="ECO:0000256" key="22">
    <source>
        <dbReference type="ARBA" id="ARBA00040884"/>
    </source>
</evidence>
<keyword evidence="32" id="KW-1185">Reference proteome</keyword>
<dbReference type="PROSITE" id="PS50262">
    <property type="entry name" value="G_PROTEIN_RECEP_F1_2"/>
    <property type="match status" value="1"/>
</dbReference>
<evidence type="ECO:0000256" key="11">
    <source>
        <dbReference type="ARBA" id="ARBA00022737"/>
    </source>
</evidence>
<dbReference type="CDD" id="cd06753">
    <property type="entry name" value="PDZ_PDLIM-like"/>
    <property type="match status" value="1"/>
</dbReference>
<evidence type="ECO:0000256" key="1">
    <source>
        <dbReference type="ARBA" id="ARBA00004216"/>
    </source>
</evidence>
<feature type="transmembrane region" description="Helical" evidence="26">
    <location>
        <begin position="106"/>
        <end position="127"/>
    </location>
</feature>
<dbReference type="SMART" id="SM01381">
    <property type="entry name" value="7TM_GPCR_Srsx"/>
    <property type="match status" value="1"/>
</dbReference>
<dbReference type="GO" id="GO:0001725">
    <property type="term" value="C:stress fiber"/>
    <property type="evidence" value="ECO:0007669"/>
    <property type="project" value="TreeGrafter"/>
</dbReference>
<keyword evidence="7 26" id="KW-0600">Photoreceptor protein</keyword>
<evidence type="ECO:0000256" key="15">
    <source>
        <dbReference type="ARBA" id="ARBA00022991"/>
    </source>
</evidence>
<evidence type="ECO:0000256" key="14">
    <source>
        <dbReference type="ARBA" id="ARBA00022989"/>
    </source>
</evidence>
<evidence type="ECO:0000256" key="5">
    <source>
        <dbReference type="ARBA" id="ARBA00022475"/>
    </source>
</evidence>
<dbReference type="Pfam" id="PF00001">
    <property type="entry name" value="7tm_1"/>
    <property type="match status" value="1"/>
</dbReference>
<dbReference type="PROSITE" id="PS00238">
    <property type="entry name" value="OPSIN"/>
    <property type="match status" value="1"/>
</dbReference>
<dbReference type="FunFam" id="2.10.110.10:FF:000020">
    <property type="entry name" value="PDZ and LIM domain protein 5"/>
    <property type="match status" value="1"/>
</dbReference>
<name>A0AA41T1T4_SCICA</name>
<organism evidence="31 32">
    <name type="scientific">Sciurus carolinensis</name>
    <name type="common">Eastern gray squirrel</name>
    <dbReference type="NCBI Taxonomy" id="30640"/>
    <lineage>
        <taxon>Eukaryota</taxon>
        <taxon>Metazoa</taxon>
        <taxon>Chordata</taxon>
        <taxon>Craniata</taxon>
        <taxon>Vertebrata</taxon>
        <taxon>Euteleostomi</taxon>
        <taxon>Mammalia</taxon>
        <taxon>Eutheria</taxon>
        <taxon>Euarchontoglires</taxon>
        <taxon>Glires</taxon>
        <taxon>Rodentia</taxon>
        <taxon>Sciuromorpha</taxon>
        <taxon>Sciuridae</taxon>
        <taxon>Sciurinae</taxon>
        <taxon>Sciurini</taxon>
        <taxon>Sciurus</taxon>
    </lineage>
</organism>
<feature type="domain" description="G-protein coupled receptors family 1 profile" evidence="30">
    <location>
        <begin position="48"/>
        <end position="308"/>
    </location>
</feature>
<keyword evidence="11" id="KW-0677">Repeat</keyword>
<dbReference type="AlphaFoldDB" id="A0AA41T1T4"/>
<keyword evidence="14 26" id="KW-1133">Transmembrane helix</keyword>
<reference evidence="31" key="1">
    <citation type="submission" date="2020-03" db="EMBL/GenBank/DDBJ databases">
        <title>Studies in the Genomics of Life Span.</title>
        <authorList>
            <person name="Glass D."/>
        </authorList>
    </citation>
    <scope>NUCLEOTIDE SEQUENCE</scope>
    <source>
        <strain evidence="31">SUZIE</strain>
        <tissue evidence="31">Muscle</tissue>
    </source>
</reference>
<evidence type="ECO:0000256" key="4">
    <source>
        <dbReference type="ARBA" id="ARBA00004651"/>
    </source>
</evidence>
<dbReference type="CDD" id="cd09362">
    <property type="entry name" value="LIM2_Enigma_like"/>
    <property type="match status" value="1"/>
</dbReference>
<keyword evidence="16 25" id="KW-0440">LIM domain</keyword>
<evidence type="ECO:0000256" key="25">
    <source>
        <dbReference type="PROSITE-ProRule" id="PRU00125"/>
    </source>
</evidence>
<keyword evidence="15 26" id="KW-0157">Chromophore</keyword>
<evidence type="ECO:0000256" key="20">
    <source>
        <dbReference type="ARBA" id="ARBA00023170"/>
    </source>
</evidence>
<evidence type="ECO:0000256" key="8">
    <source>
        <dbReference type="ARBA" id="ARBA00022606"/>
    </source>
</evidence>
<feature type="region of interest" description="Disordered" evidence="27">
    <location>
        <begin position="602"/>
        <end position="645"/>
    </location>
</feature>
<dbReference type="PANTHER" id="PTHR24214:SF9">
    <property type="entry name" value="LIM DOMAIN-BINDING PROTEIN 3"/>
    <property type="match status" value="1"/>
</dbReference>
<feature type="domain" description="PDZ" evidence="29">
    <location>
        <begin position="451"/>
        <end position="533"/>
    </location>
</feature>
<evidence type="ECO:0000256" key="12">
    <source>
        <dbReference type="ARBA" id="ARBA00022833"/>
    </source>
</evidence>
<dbReference type="InterPro" id="IPR001478">
    <property type="entry name" value="PDZ"/>
</dbReference>
<dbReference type="SMART" id="SM00228">
    <property type="entry name" value="PDZ"/>
    <property type="match status" value="1"/>
</dbReference>
<dbReference type="CDD" id="cd15336">
    <property type="entry name" value="7tmA_Melanopsin"/>
    <property type="match status" value="1"/>
</dbReference>
<comment type="function">
    <text evidence="24">Photoreceptor that binds cis-retinaldehydes. Contributes to pupillar reflex, photoentrainment and other non-image forming responses to light. May be involved in the optokinetic visual tracking response. May be involved in the regulation of retinal hyaloid vessel growth and regression.</text>
</comment>
<protein>
    <recommendedName>
        <fullName evidence="22">Melanopsin</fullName>
    </recommendedName>
    <alternativeName>
        <fullName evidence="23">Opsin-4</fullName>
    </alternativeName>
</protein>
<dbReference type="FunFam" id="2.30.42.10:FF:000019">
    <property type="entry name" value="LIM domain binding 3 isoform 1"/>
    <property type="match status" value="1"/>
</dbReference>
<dbReference type="GO" id="GO:0003779">
    <property type="term" value="F:actin binding"/>
    <property type="evidence" value="ECO:0007669"/>
    <property type="project" value="TreeGrafter"/>
</dbReference>
<dbReference type="PRINTS" id="PR00237">
    <property type="entry name" value="GPCRRHODOPSN"/>
</dbReference>
<dbReference type="PROSITE" id="PS00237">
    <property type="entry name" value="G_PROTEIN_RECEP_F1_1"/>
    <property type="match status" value="1"/>
</dbReference>
<keyword evidence="20 26" id="KW-0675">Receptor</keyword>
<dbReference type="Gene3D" id="2.30.42.10">
    <property type="match status" value="1"/>
</dbReference>
<dbReference type="FunFam" id="2.10.110.10:FF:000014">
    <property type="entry name" value="PDZ and LIM domain protein 5"/>
    <property type="match status" value="1"/>
</dbReference>
<evidence type="ECO:0000256" key="18">
    <source>
        <dbReference type="ARBA" id="ARBA00023136"/>
    </source>
</evidence>
<evidence type="ECO:0000256" key="24">
    <source>
        <dbReference type="ARBA" id="ARBA00045514"/>
    </source>
</evidence>
<dbReference type="FunFam" id="1.20.1070.10:FF:000083">
    <property type="entry name" value="Melanopsin 1"/>
    <property type="match status" value="1"/>
</dbReference>
<feature type="transmembrane region" description="Helical" evidence="26">
    <location>
        <begin position="69"/>
        <end position="94"/>
    </location>
</feature>
<keyword evidence="21 26" id="KW-0807">Transducer</keyword>
<dbReference type="SUPFAM" id="SSF57716">
    <property type="entry name" value="Glucocorticoid receptor-like (DNA-binding domain)"/>
    <property type="match status" value="4"/>
</dbReference>
<dbReference type="PANTHER" id="PTHR24214">
    <property type="entry name" value="PDZ AND LIM DOMAIN PROTEIN ZASP"/>
    <property type="match status" value="1"/>
</dbReference>
<feature type="compositionally biased region" description="Polar residues" evidence="27">
    <location>
        <begin position="1009"/>
        <end position="1028"/>
    </location>
</feature>
<feature type="compositionally biased region" description="Low complexity" evidence="27">
    <location>
        <begin position="831"/>
        <end position="900"/>
    </location>
</feature>
<evidence type="ECO:0000256" key="16">
    <source>
        <dbReference type="ARBA" id="ARBA00023038"/>
    </source>
</evidence>
<evidence type="ECO:0000256" key="17">
    <source>
        <dbReference type="ARBA" id="ARBA00023040"/>
    </source>
</evidence>
<evidence type="ECO:0000256" key="26">
    <source>
        <dbReference type="RuleBase" id="RU004951"/>
    </source>
</evidence>
<dbReference type="SMART" id="SM00735">
    <property type="entry name" value="ZM"/>
    <property type="match status" value="2"/>
</dbReference>
<dbReference type="CDD" id="cd09460">
    <property type="entry name" value="LIM3_ZASP_Cypher"/>
    <property type="match status" value="1"/>
</dbReference>
<evidence type="ECO:0000256" key="21">
    <source>
        <dbReference type="ARBA" id="ARBA00023224"/>
    </source>
</evidence>
<dbReference type="InterPro" id="IPR006643">
    <property type="entry name" value="Zasp-like_motif"/>
</dbReference>
<dbReference type="InterPro" id="IPR036034">
    <property type="entry name" value="PDZ_sf"/>
</dbReference>
<feature type="domain" description="LIM zinc-binding" evidence="28">
    <location>
        <begin position="1183"/>
        <end position="1242"/>
    </location>
</feature>
<gene>
    <name evidence="31" type="ORF">SUZIE_156970</name>
</gene>
<dbReference type="PROSITE" id="PS00478">
    <property type="entry name" value="LIM_DOMAIN_1"/>
    <property type="match status" value="1"/>
</dbReference>
<dbReference type="GO" id="GO:0007507">
    <property type="term" value="P:heart development"/>
    <property type="evidence" value="ECO:0007669"/>
    <property type="project" value="TreeGrafter"/>
</dbReference>
<evidence type="ECO:0000256" key="13">
    <source>
        <dbReference type="ARBA" id="ARBA00022925"/>
    </source>
</evidence>
<feature type="region of interest" description="Disordered" evidence="27">
    <location>
        <begin position="831"/>
        <end position="911"/>
    </location>
</feature>
<feature type="transmembrane region" description="Helical" evidence="26">
    <location>
        <begin position="148"/>
        <end position="173"/>
    </location>
</feature>
<evidence type="ECO:0000259" key="28">
    <source>
        <dbReference type="PROSITE" id="PS50023"/>
    </source>
</evidence>
<feature type="non-terminal residue" evidence="31">
    <location>
        <position position="1"/>
    </location>
</feature>
<dbReference type="GO" id="GO:0030425">
    <property type="term" value="C:dendrite"/>
    <property type="evidence" value="ECO:0007669"/>
    <property type="project" value="UniProtKB-SubCell"/>
</dbReference>
<dbReference type="InterPro" id="IPR050604">
    <property type="entry name" value="PDZ-LIM_domain"/>
</dbReference>
<evidence type="ECO:0000256" key="3">
    <source>
        <dbReference type="ARBA" id="ARBA00004484"/>
    </source>
</evidence>
<dbReference type="SUPFAM" id="SSF50156">
    <property type="entry name" value="PDZ domain-like"/>
    <property type="match status" value="1"/>
</dbReference>
<dbReference type="GO" id="GO:0051371">
    <property type="term" value="F:muscle alpha-actinin binding"/>
    <property type="evidence" value="ECO:0007669"/>
    <property type="project" value="TreeGrafter"/>
</dbReference>
<keyword evidence="6" id="KW-0963">Cytoplasm</keyword>
<dbReference type="PROSITE" id="PS50106">
    <property type="entry name" value="PDZ"/>
    <property type="match status" value="1"/>
</dbReference>
<comment type="caution">
    <text evidence="26">Lacks conserved residue(s) required for the propagation of feature annotation.</text>
</comment>
<evidence type="ECO:0000313" key="31">
    <source>
        <dbReference type="EMBL" id="MBZ3880244.1"/>
    </source>
</evidence>
<dbReference type="InterPro" id="IPR027430">
    <property type="entry name" value="Retinal_BS"/>
</dbReference>
<sequence length="1242" mass="133946">GPRFSVSSQATGAQAAARIPFPTVDVPDHAHYTLGTVILLVGLTGMMGNLTVIYTFCRSRSLRTPANMFIINLAVSDFLMSFTQAPVFFASSLYKQWLFGEAGCEFYAFCGALFGISSMITLTAIALDRYLVITRPLATIGVASKKRAAFFLLGVWLYALAWSLPPFFGWSAYVPEGLLTSCSWDYMTFTPSVRAYTMLLFCFVFFLPLFVIIYCYIFIFRAIRETGRACEGCGESPRRRRQWQRMQSEWKMAKIALLVILLFVLSWAPYSTVALVAFAGYAHILTPYMSSVPAVIAKASAIHNPIIYAIIHPKYRVAISQHLPCLKKVLGVSSQHGRPSLSYRSTHRSTLSSHASEVSWISGRRRQESLGSESEVGWADTEAAAAWGTSQQMNGWSLCDQGLEDEEAKAPPSFQGQEAETSRKVIGYSTCQSVKKWEAGARAVTISISMSYSVTLTGPGPWGFRLQGGKDFNMPLTISRITPGSKAAQSQLSQGDLVVAIDGVNTDTMTHLEAQNKIKSATYNLSLTLQKSKRPVAVSTTAPPIQSPLPVIPHQKDPALDTNGSLAVPSPNPEARANLGTPGTLELRGTFSSSFSQTSICSSHTEASDLGPPRDSPGAKAIPEGTQDPLSLKVLPGPSQPRQYNNPIGLYSAETLREMAQMYQMSLRGKASGAGLLGGADYQERFNPSALKDSALSTHKPIEVKGLGGKATIIHAQYNTPISMYSQDAIMDAIAGQAQAQGSDFSGSLPVKDLAVDSASPVYQAVIKNQNKPEDEADEWARRSSNLQSRSFRILAQMTGTEYMQDPDEEALRRSSTPIEHAPVCTSQASTPLLPASAQPPAAASPSAASPPLATAAAHAATASAAAPTSIPADSPRPQASTYNPAAATSPAPTAHTSYSEGPAAPAPKPRVVTTASIRPSVYQPVPASTYSPSPGANYSPTPYTPSPAPTYTPSPAPAYTPSPAPTYSPSPAPAYTPSPAPNYNPTPSAAYSGGPAESASRPPWVTDDSFSQKFAPGKSTTSISKQTLPRGAPAYTPTGPQMTPLARGTVQRAERFPASSRTPLCGHCNNVIRGPFLVAMGRSWHPEEFNCAYCKTSLADVCFVEEQNNVYCERCYEQFFAPLCAKCNNKIMGEVMHALRQTWHTTCFVCAACKKPFGNSLFHMEDGEPYCEKDYINLFSTKCHGCDFPVEAGDKFIEALGHTWHDTCFICAVCHVNLEGQPFYSKKDKPLCKKHAHAINV</sequence>
<comment type="similarity">
    <text evidence="26">Belongs to the G-protein coupled receptor 1 family. Opsin subfamily.</text>
</comment>
<dbReference type="Gene3D" id="1.20.1070.10">
    <property type="entry name" value="Rhodopsin 7-helix transmembrane proteins"/>
    <property type="match status" value="1"/>
</dbReference>
<feature type="region of interest" description="Disordered" evidence="27">
    <location>
        <begin position="924"/>
        <end position="1045"/>
    </location>
</feature>
<keyword evidence="8 26" id="KW-0716">Sensory transduction</keyword>
<evidence type="ECO:0000256" key="23">
    <source>
        <dbReference type="ARBA" id="ARBA00041668"/>
    </source>
</evidence>
<evidence type="ECO:0000256" key="9">
    <source>
        <dbReference type="ARBA" id="ARBA00022692"/>
    </source>
</evidence>
<dbReference type="Pfam" id="PF00595">
    <property type="entry name" value="PDZ"/>
    <property type="match status" value="1"/>
</dbReference>
<feature type="compositionally biased region" description="Pro residues" evidence="27">
    <location>
        <begin position="943"/>
        <end position="985"/>
    </location>
</feature>
<dbReference type="InterPro" id="IPR000276">
    <property type="entry name" value="GPCR_Rhodpsn"/>
</dbReference>
<feature type="region of interest" description="Disordered" evidence="27">
    <location>
        <begin position="534"/>
        <end position="583"/>
    </location>
</feature>
<evidence type="ECO:0000259" key="30">
    <source>
        <dbReference type="PROSITE" id="PS50262"/>
    </source>
</evidence>
<keyword evidence="19" id="KW-1015">Disulfide bond</keyword>
<dbReference type="EMBL" id="JAATJV010371459">
    <property type="protein sequence ID" value="MBZ3880244.1"/>
    <property type="molecule type" value="Genomic_DNA"/>
</dbReference>
<evidence type="ECO:0000259" key="29">
    <source>
        <dbReference type="PROSITE" id="PS50106"/>
    </source>
</evidence>
<dbReference type="InterPro" id="IPR001760">
    <property type="entry name" value="Opsin"/>
</dbReference>
<dbReference type="PRINTS" id="PR00238">
    <property type="entry name" value="OPSIN"/>
</dbReference>
<evidence type="ECO:0000256" key="7">
    <source>
        <dbReference type="ARBA" id="ARBA00022543"/>
    </source>
</evidence>
<feature type="transmembrane region" description="Helical" evidence="26">
    <location>
        <begin position="32"/>
        <end position="57"/>
    </location>
</feature>
<dbReference type="GO" id="GO:0046872">
    <property type="term" value="F:metal ion binding"/>
    <property type="evidence" value="ECO:0007669"/>
    <property type="project" value="UniProtKB-KW"/>
</dbReference>
<dbReference type="FunFam" id="2.10.110.10:FF:000010">
    <property type="entry name" value="PDZ and LIM domain protein 5"/>
    <property type="match status" value="1"/>
</dbReference>
<dbReference type="Proteomes" id="UP001166674">
    <property type="component" value="Unassembled WGS sequence"/>
</dbReference>
<feature type="transmembrane region" description="Helical" evidence="26">
    <location>
        <begin position="255"/>
        <end position="281"/>
    </location>
</feature>